<dbReference type="PANTHER" id="PTHR10890:SF3">
    <property type="entry name" value="CYSTEINE--TRNA LIGASE, CYTOPLASMIC"/>
    <property type="match status" value="1"/>
</dbReference>
<dbReference type="InterPro" id="IPR024909">
    <property type="entry name" value="Cys-tRNA/MSH_ligase"/>
</dbReference>
<evidence type="ECO:0000256" key="7">
    <source>
        <dbReference type="ARBA" id="ARBA00022723"/>
    </source>
</evidence>
<accession>A0A0C3BIJ1</accession>
<name>A0A0C3BIJ1_SERVB</name>
<keyword evidence="18" id="KW-1185">Reference proteome</keyword>
<dbReference type="SUPFAM" id="SSF52374">
    <property type="entry name" value="Nucleotidylyl transferase"/>
    <property type="match status" value="1"/>
</dbReference>
<evidence type="ECO:0000256" key="6">
    <source>
        <dbReference type="ARBA" id="ARBA00022598"/>
    </source>
</evidence>
<gene>
    <name evidence="17" type="ORF">M408DRAFT_257690</name>
</gene>
<dbReference type="Gene3D" id="3.40.50.620">
    <property type="entry name" value="HUPs"/>
    <property type="match status" value="2"/>
</dbReference>
<dbReference type="AlphaFoldDB" id="A0A0C3BIJ1"/>
<evidence type="ECO:0000313" key="17">
    <source>
        <dbReference type="EMBL" id="KIM31326.1"/>
    </source>
</evidence>
<dbReference type="PRINTS" id="PR00983">
    <property type="entry name" value="TRNASYNTHCYS"/>
</dbReference>
<evidence type="ECO:0000256" key="5">
    <source>
        <dbReference type="ARBA" id="ARBA00022490"/>
    </source>
</evidence>
<evidence type="ECO:0000256" key="13">
    <source>
        <dbReference type="ARBA" id="ARBA00031499"/>
    </source>
</evidence>
<keyword evidence="6" id="KW-0436">Ligase</keyword>
<dbReference type="SUPFAM" id="SSF47323">
    <property type="entry name" value="Anticodon-binding domain of a subclass of class I aminoacyl-tRNA synthetases"/>
    <property type="match status" value="1"/>
</dbReference>
<feature type="coiled-coil region" evidence="14">
    <location>
        <begin position="96"/>
        <end position="123"/>
    </location>
</feature>
<dbReference type="InterPro" id="IPR015273">
    <property type="entry name" value="Cys-tRNA-synt_Ia_DALR"/>
</dbReference>
<evidence type="ECO:0000313" key="18">
    <source>
        <dbReference type="Proteomes" id="UP000054097"/>
    </source>
</evidence>
<dbReference type="EC" id="6.1.1.16" evidence="4"/>
<feature type="domain" description="tRNA synthetases class I catalytic" evidence="15">
    <location>
        <begin position="33"/>
        <end position="478"/>
    </location>
</feature>
<evidence type="ECO:0000256" key="10">
    <source>
        <dbReference type="ARBA" id="ARBA00022840"/>
    </source>
</evidence>
<sequence>MATNTSKWFPPAPATPKPTLKVYNTLTRHKDEFVPMYGNLVKWYNCGPTVYDASHMGHARNYVTQDILRRIMEDYFGYDVHLVMNITDIDDKIILRARQQHLIEELREQNTTLNQDLVDLVQLSWEKYLTSKVLKNIPSSELEAQSSHLIGQWDYVQARILDPSWVESALQRDEKFSMHVTNLENAFSAIEFARARLNSGAATESDVDALIEKSKDTIALELDERLKDTVSDPAIFRRLAAYWEDSFMSDMARLRVKPPTNLTRVTDYVAEIVTYVEKIIANGFAYDGGDGNIWFDKAAFDGSATSDAEKKHEYAKLAPWSRGNKALLAEGEGALTVYSSKRSPEDFALWKSSKPGEPAWPSPWGEGRPGWHIECSVMASDILGDGMDIHSGGVDLLFPHHDNELAQSEAYYNNCQWVNYFLHTGHLHIAGLKMSKSLKNFITIEELLQTWTARQVRLSFLGQLWNNRVDWNESLQAEVRARETAFNNFFVQTKALVAEWDASPTPENGTLQHTKDEKDLTAELYRQQYNFRMALCDSFNTPQALQALVDLVGTTNIYLKRGRSAMNIGVIRQVASWVTKMLRMFGLGEGPPLEIGWGVAEEEGSGGSADREATLMPYVRALSNFRDDVRKKAMEKVPHSEFLELTDRLRDEELVSLGIALDDQEDGKALAKLVPPSVLIKARDEKKALLAAKAAQKAASKAVAQQQQLAKLEKGKLNPAEMFKPPHVPEGTYASWDDKGVPLTDGQGQELAKGKLKKVSKEWEEQSRRHEAWLAYLAQQEGRTGEPEGSSS</sequence>
<dbReference type="EMBL" id="KN824282">
    <property type="protein sequence ID" value="KIM31326.1"/>
    <property type="molecule type" value="Genomic_DNA"/>
</dbReference>
<dbReference type="InterPro" id="IPR009080">
    <property type="entry name" value="tRNAsynth_Ia_anticodon-bd"/>
</dbReference>
<evidence type="ECO:0000256" key="4">
    <source>
        <dbReference type="ARBA" id="ARBA00012832"/>
    </source>
</evidence>
<evidence type="ECO:0000256" key="1">
    <source>
        <dbReference type="ARBA" id="ARBA00001947"/>
    </source>
</evidence>
<dbReference type="PANTHER" id="PTHR10890">
    <property type="entry name" value="CYSTEINYL-TRNA SYNTHETASE"/>
    <property type="match status" value="1"/>
</dbReference>
<evidence type="ECO:0000256" key="11">
    <source>
        <dbReference type="ARBA" id="ARBA00022917"/>
    </source>
</evidence>
<dbReference type="CDD" id="cd00672">
    <property type="entry name" value="CysRS_core"/>
    <property type="match status" value="1"/>
</dbReference>
<keyword evidence="11" id="KW-0648">Protein biosynthesis</keyword>
<keyword evidence="9" id="KW-0862">Zinc</keyword>
<dbReference type="GO" id="GO:0005524">
    <property type="term" value="F:ATP binding"/>
    <property type="evidence" value="ECO:0007669"/>
    <property type="project" value="UniProtKB-KW"/>
</dbReference>
<keyword evidence="10" id="KW-0067">ATP-binding</keyword>
<dbReference type="Gene3D" id="1.20.120.1910">
    <property type="entry name" value="Cysteine-tRNA ligase, C-terminal anti-codon recognition domain"/>
    <property type="match status" value="1"/>
</dbReference>
<dbReference type="GO" id="GO:0004817">
    <property type="term" value="F:cysteine-tRNA ligase activity"/>
    <property type="evidence" value="ECO:0007669"/>
    <property type="project" value="UniProtKB-EC"/>
</dbReference>
<dbReference type="Pfam" id="PF09190">
    <property type="entry name" value="DALR_2"/>
    <property type="match status" value="1"/>
</dbReference>
<keyword evidence="8" id="KW-0547">Nucleotide-binding</keyword>
<evidence type="ECO:0000256" key="14">
    <source>
        <dbReference type="SAM" id="Coils"/>
    </source>
</evidence>
<dbReference type="FunFam" id="1.20.120.1910:FF:000005">
    <property type="entry name" value="Cysteine-tRNA ligase, putative"/>
    <property type="match status" value="1"/>
</dbReference>
<reference evidence="18" key="2">
    <citation type="submission" date="2015-01" db="EMBL/GenBank/DDBJ databases">
        <title>Evolutionary Origins and Diversification of the Mycorrhizal Mutualists.</title>
        <authorList>
            <consortium name="DOE Joint Genome Institute"/>
            <consortium name="Mycorrhizal Genomics Consortium"/>
            <person name="Kohler A."/>
            <person name="Kuo A."/>
            <person name="Nagy L.G."/>
            <person name="Floudas D."/>
            <person name="Copeland A."/>
            <person name="Barry K.W."/>
            <person name="Cichocki N."/>
            <person name="Veneault-Fourrey C."/>
            <person name="LaButti K."/>
            <person name="Lindquist E.A."/>
            <person name="Lipzen A."/>
            <person name="Lundell T."/>
            <person name="Morin E."/>
            <person name="Murat C."/>
            <person name="Riley R."/>
            <person name="Ohm R."/>
            <person name="Sun H."/>
            <person name="Tunlid A."/>
            <person name="Henrissat B."/>
            <person name="Grigoriev I.V."/>
            <person name="Hibbett D.S."/>
            <person name="Martin F."/>
        </authorList>
    </citation>
    <scope>NUCLEOTIDE SEQUENCE [LARGE SCALE GENOMIC DNA]</scope>
    <source>
        <strain evidence="18">MAFF 305830</strain>
    </source>
</reference>
<dbReference type="InterPro" id="IPR015803">
    <property type="entry name" value="Cys-tRNA-ligase"/>
</dbReference>
<dbReference type="Proteomes" id="UP000054097">
    <property type="component" value="Unassembled WGS sequence"/>
</dbReference>
<dbReference type="STRING" id="933852.A0A0C3BIJ1"/>
<evidence type="ECO:0000256" key="12">
    <source>
        <dbReference type="ARBA" id="ARBA00023146"/>
    </source>
</evidence>
<dbReference type="InterPro" id="IPR014729">
    <property type="entry name" value="Rossmann-like_a/b/a_fold"/>
</dbReference>
<comment type="subcellular location">
    <subcellularLocation>
        <location evidence="2">Cytoplasm</location>
    </subcellularLocation>
</comment>
<dbReference type="GO" id="GO:0046872">
    <property type="term" value="F:metal ion binding"/>
    <property type="evidence" value="ECO:0007669"/>
    <property type="project" value="UniProtKB-KW"/>
</dbReference>
<keyword evidence="12" id="KW-0030">Aminoacyl-tRNA synthetase</keyword>
<comment type="cofactor">
    <cofactor evidence="1">
        <name>Zn(2+)</name>
        <dbReference type="ChEBI" id="CHEBI:29105"/>
    </cofactor>
</comment>
<keyword evidence="5" id="KW-0963">Cytoplasm</keyword>
<evidence type="ECO:0000256" key="9">
    <source>
        <dbReference type="ARBA" id="ARBA00022833"/>
    </source>
</evidence>
<evidence type="ECO:0000256" key="3">
    <source>
        <dbReference type="ARBA" id="ARBA00005594"/>
    </source>
</evidence>
<keyword evidence="14" id="KW-0175">Coiled coil</keyword>
<evidence type="ECO:0000259" key="16">
    <source>
        <dbReference type="Pfam" id="PF09190"/>
    </source>
</evidence>
<dbReference type="HAMAP" id="MF_00041">
    <property type="entry name" value="Cys_tRNA_synth"/>
    <property type="match status" value="1"/>
</dbReference>
<feature type="domain" description="Cysteinyl-tRNA synthetase class Ia DALR" evidence="16">
    <location>
        <begin position="530"/>
        <end position="587"/>
    </location>
</feature>
<organism evidence="17 18">
    <name type="scientific">Serendipita vermifera MAFF 305830</name>
    <dbReference type="NCBI Taxonomy" id="933852"/>
    <lineage>
        <taxon>Eukaryota</taxon>
        <taxon>Fungi</taxon>
        <taxon>Dikarya</taxon>
        <taxon>Basidiomycota</taxon>
        <taxon>Agaricomycotina</taxon>
        <taxon>Agaricomycetes</taxon>
        <taxon>Sebacinales</taxon>
        <taxon>Serendipitaceae</taxon>
        <taxon>Serendipita</taxon>
    </lineage>
</organism>
<evidence type="ECO:0000256" key="2">
    <source>
        <dbReference type="ARBA" id="ARBA00004496"/>
    </source>
</evidence>
<evidence type="ECO:0000259" key="15">
    <source>
        <dbReference type="Pfam" id="PF01406"/>
    </source>
</evidence>
<proteinExistence type="inferred from homology"/>
<dbReference type="OrthoDB" id="438179at2759"/>
<evidence type="ECO:0000256" key="8">
    <source>
        <dbReference type="ARBA" id="ARBA00022741"/>
    </source>
</evidence>
<dbReference type="HOGENOM" id="CLU_013528_3_1_1"/>
<comment type="similarity">
    <text evidence="3">Belongs to the class-I aminoacyl-tRNA synthetase family.</text>
</comment>
<dbReference type="Pfam" id="PF01406">
    <property type="entry name" value="tRNA-synt_1e"/>
    <property type="match status" value="1"/>
</dbReference>
<dbReference type="GO" id="GO:0005737">
    <property type="term" value="C:cytoplasm"/>
    <property type="evidence" value="ECO:0007669"/>
    <property type="project" value="UniProtKB-SubCell"/>
</dbReference>
<reference evidence="17 18" key="1">
    <citation type="submission" date="2014-04" db="EMBL/GenBank/DDBJ databases">
        <authorList>
            <consortium name="DOE Joint Genome Institute"/>
            <person name="Kuo A."/>
            <person name="Zuccaro A."/>
            <person name="Kohler A."/>
            <person name="Nagy L.G."/>
            <person name="Floudas D."/>
            <person name="Copeland A."/>
            <person name="Barry K.W."/>
            <person name="Cichocki N."/>
            <person name="Veneault-Fourrey C."/>
            <person name="LaButti K."/>
            <person name="Lindquist E.A."/>
            <person name="Lipzen A."/>
            <person name="Lundell T."/>
            <person name="Morin E."/>
            <person name="Murat C."/>
            <person name="Sun H."/>
            <person name="Tunlid A."/>
            <person name="Henrissat B."/>
            <person name="Grigoriev I.V."/>
            <person name="Hibbett D.S."/>
            <person name="Martin F."/>
            <person name="Nordberg H.P."/>
            <person name="Cantor M.N."/>
            <person name="Hua S.X."/>
        </authorList>
    </citation>
    <scope>NUCLEOTIDE SEQUENCE [LARGE SCALE GENOMIC DNA]</scope>
    <source>
        <strain evidence="17 18">MAFF 305830</strain>
    </source>
</reference>
<dbReference type="InterPro" id="IPR032678">
    <property type="entry name" value="tRNA-synt_1_cat_dom"/>
</dbReference>
<dbReference type="NCBIfam" id="TIGR00435">
    <property type="entry name" value="cysS"/>
    <property type="match status" value="1"/>
</dbReference>
<protein>
    <recommendedName>
        <fullName evidence="4">cysteine--tRNA ligase</fullName>
        <ecNumber evidence="4">6.1.1.16</ecNumber>
    </recommendedName>
    <alternativeName>
        <fullName evidence="13">Cysteinyl-tRNA synthetase</fullName>
    </alternativeName>
</protein>
<dbReference type="GO" id="GO:0006423">
    <property type="term" value="P:cysteinyl-tRNA aminoacylation"/>
    <property type="evidence" value="ECO:0007669"/>
    <property type="project" value="InterPro"/>
</dbReference>
<keyword evidence="7" id="KW-0479">Metal-binding</keyword>